<sequence>MSDPAPAADTRRPSGERARPHLLVLRALGLGDFLTAVPALRALERAHPGWSMQLAAPPAHADLLALAGLDWALLPTEGPATPPWPYAEPPETAVNLHGSGPESVRALRALGPRRLWSYAHPQAGGHPGPAWPTGMHDVDLWCGLLAYYGISADRGDLRLLLPRARAEPAGA</sequence>
<protein>
    <submittedName>
        <fullName evidence="1">Glycosyltransferase family 9 protein</fullName>
    </submittedName>
</protein>
<proteinExistence type="predicted"/>
<reference evidence="2" key="1">
    <citation type="journal article" date="2019" name="Int. J. Syst. Evol. Microbiol.">
        <title>The Global Catalogue of Microorganisms (GCM) 10K type strain sequencing project: providing services to taxonomists for standard genome sequencing and annotation.</title>
        <authorList>
            <consortium name="The Broad Institute Genomics Platform"/>
            <consortium name="The Broad Institute Genome Sequencing Center for Infectious Disease"/>
            <person name="Wu L."/>
            <person name="Ma J."/>
        </authorList>
    </citation>
    <scope>NUCLEOTIDE SEQUENCE [LARGE SCALE GENOMIC DNA]</scope>
    <source>
        <strain evidence="2">CCUG 63369</strain>
    </source>
</reference>
<dbReference type="EMBL" id="JBHTHR010001165">
    <property type="protein sequence ID" value="MFD0803853.1"/>
    <property type="molecule type" value="Genomic_DNA"/>
</dbReference>
<keyword evidence="2" id="KW-1185">Reference proteome</keyword>
<feature type="non-terminal residue" evidence="1">
    <location>
        <position position="171"/>
    </location>
</feature>
<comment type="caution">
    <text evidence="1">The sequence shown here is derived from an EMBL/GenBank/DDBJ whole genome shotgun (WGS) entry which is preliminary data.</text>
</comment>
<dbReference type="Proteomes" id="UP001596956">
    <property type="component" value="Unassembled WGS sequence"/>
</dbReference>
<evidence type="ECO:0000313" key="2">
    <source>
        <dbReference type="Proteomes" id="UP001596956"/>
    </source>
</evidence>
<dbReference type="SUPFAM" id="SSF53756">
    <property type="entry name" value="UDP-Glycosyltransferase/glycogen phosphorylase"/>
    <property type="match status" value="1"/>
</dbReference>
<organism evidence="1 2">
    <name type="scientific">Streptomonospora algeriensis</name>
    <dbReference type="NCBI Taxonomy" id="995084"/>
    <lineage>
        <taxon>Bacteria</taxon>
        <taxon>Bacillati</taxon>
        <taxon>Actinomycetota</taxon>
        <taxon>Actinomycetes</taxon>
        <taxon>Streptosporangiales</taxon>
        <taxon>Nocardiopsidaceae</taxon>
        <taxon>Streptomonospora</taxon>
    </lineage>
</organism>
<gene>
    <name evidence="1" type="ORF">ACFQZU_21385</name>
</gene>
<evidence type="ECO:0000313" key="1">
    <source>
        <dbReference type="EMBL" id="MFD0803853.1"/>
    </source>
</evidence>
<name>A0ABW3BKE0_9ACTN</name>
<dbReference type="Gene3D" id="3.40.50.2000">
    <property type="entry name" value="Glycogen Phosphorylase B"/>
    <property type="match status" value="1"/>
</dbReference>
<accession>A0ABW3BKE0</accession>